<evidence type="ECO:0008006" key="3">
    <source>
        <dbReference type="Google" id="ProtNLM"/>
    </source>
</evidence>
<proteinExistence type="predicted"/>
<dbReference type="InterPro" id="IPR011990">
    <property type="entry name" value="TPR-like_helical_dom_sf"/>
</dbReference>
<evidence type="ECO:0000313" key="1">
    <source>
        <dbReference type="EnsemblPlants" id="AUR62000378-RA:cds"/>
    </source>
</evidence>
<dbReference type="AlphaFoldDB" id="A0A803KMX2"/>
<reference evidence="1" key="2">
    <citation type="submission" date="2021-03" db="UniProtKB">
        <authorList>
            <consortium name="EnsemblPlants"/>
        </authorList>
    </citation>
    <scope>IDENTIFICATION</scope>
</reference>
<dbReference type="Gene3D" id="1.25.40.10">
    <property type="entry name" value="Tetratricopeptide repeat domain"/>
    <property type="match status" value="1"/>
</dbReference>
<dbReference type="Proteomes" id="UP000596660">
    <property type="component" value="Unplaced"/>
</dbReference>
<sequence>MSEAAQLLSKMDEDGCLPDDCTYIIIIRGYIFNNDLSNALYYRDIMVREGFGVDADTFSLFVSILPSGNLCDSSKDQL</sequence>
<name>A0A803KMX2_CHEQI</name>
<protein>
    <recommendedName>
        <fullName evidence="3">Pentatricopeptide repeat-containing protein</fullName>
    </recommendedName>
</protein>
<reference evidence="1" key="1">
    <citation type="journal article" date="2017" name="Nature">
        <title>The genome of Chenopodium quinoa.</title>
        <authorList>
            <person name="Jarvis D.E."/>
            <person name="Ho Y.S."/>
            <person name="Lightfoot D.J."/>
            <person name="Schmoeckel S.M."/>
            <person name="Li B."/>
            <person name="Borm T.J.A."/>
            <person name="Ohyanagi H."/>
            <person name="Mineta K."/>
            <person name="Michell C.T."/>
            <person name="Saber N."/>
            <person name="Kharbatia N.M."/>
            <person name="Rupper R.R."/>
            <person name="Sharp A.R."/>
            <person name="Dally N."/>
            <person name="Boughton B.A."/>
            <person name="Woo Y.H."/>
            <person name="Gao G."/>
            <person name="Schijlen E.G.W.M."/>
            <person name="Guo X."/>
            <person name="Momin A.A."/>
            <person name="Negrao S."/>
            <person name="Al-Babili S."/>
            <person name="Gehring C."/>
            <person name="Roessner U."/>
            <person name="Jung C."/>
            <person name="Murphy K."/>
            <person name="Arold S.T."/>
            <person name="Gojobori T."/>
            <person name="van der Linden C.G."/>
            <person name="van Loo E.N."/>
            <person name="Jellen E.N."/>
            <person name="Maughan P.J."/>
            <person name="Tester M."/>
        </authorList>
    </citation>
    <scope>NUCLEOTIDE SEQUENCE [LARGE SCALE GENOMIC DNA]</scope>
    <source>
        <strain evidence="1">cv. PI 614886</strain>
    </source>
</reference>
<dbReference type="EnsemblPlants" id="AUR62000378-RA">
    <property type="protein sequence ID" value="AUR62000378-RA:cds"/>
    <property type="gene ID" value="AUR62000378"/>
</dbReference>
<keyword evidence="2" id="KW-1185">Reference proteome</keyword>
<accession>A0A803KMX2</accession>
<evidence type="ECO:0000313" key="2">
    <source>
        <dbReference type="Proteomes" id="UP000596660"/>
    </source>
</evidence>
<organism evidence="1 2">
    <name type="scientific">Chenopodium quinoa</name>
    <name type="common">Quinoa</name>
    <dbReference type="NCBI Taxonomy" id="63459"/>
    <lineage>
        <taxon>Eukaryota</taxon>
        <taxon>Viridiplantae</taxon>
        <taxon>Streptophyta</taxon>
        <taxon>Embryophyta</taxon>
        <taxon>Tracheophyta</taxon>
        <taxon>Spermatophyta</taxon>
        <taxon>Magnoliopsida</taxon>
        <taxon>eudicotyledons</taxon>
        <taxon>Gunneridae</taxon>
        <taxon>Pentapetalae</taxon>
        <taxon>Caryophyllales</taxon>
        <taxon>Chenopodiaceae</taxon>
        <taxon>Chenopodioideae</taxon>
        <taxon>Atripliceae</taxon>
        <taxon>Chenopodium</taxon>
    </lineage>
</organism>
<dbReference type="Gramene" id="AUR62000378-RA">
    <property type="protein sequence ID" value="AUR62000378-RA:cds"/>
    <property type="gene ID" value="AUR62000378"/>
</dbReference>